<accession>A0A0A9EI82</accession>
<proteinExistence type="predicted"/>
<reference evidence="1" key="1">
    <citation type="submission" date="2014-09" db="EMBL/GenBank/DDBJ databases">
        <authorList>
            <person name="Magalhaes I.L.F."/>
            <person name="Oliveira U."/>
            <person name="Santos F.R."/>
            <person name="Vidigal T.H.D.A."/>
            <person name="Brescovit A.D."/>
            <person name="Santos A.J."/>
        </authorList>
    </citation>
    <scope>NUCLEOTIDE SEQUENCE</scope>
    <source>
        <tissue evidence="1">Shoot tissue taken approximately 20 cm above the soil surface</tissue>
    </source>
</reference>
<name>A0A0A9EI82_ARUDO</name>
<evidence type="ECO:0000313" key="1">
    <source>
        <dbReference type="EMBL" id="JAD99796.1"/>
    </source>
</evidence>
<sequence>MSPLFRSNCSSSLDQLHKKQHNINQLGVEVAIA</sequence>
<organism evidence="1">
    <name type="scientific">Arundo donax</name>
    <name type="common">Giant reed</name>
    <name type="synonym">Donax arundinaceus</name>
    <dbReference type="NCBI Taxonomy" id="35708"/>
    <lineage>
        <taxon>Eukaryota</taxon>
        <taxon>Viridiplantae</taxon>
        <taxon>Streptophyta</taxon>
        <taxon>Embryophyta</taxon>
        <taxon>Tracheophyta</taxon>
        <taxon>Spermatophyta</taxon>
        <taxon>Magnoliopsida</taxon>
        <taxon>Liliopsida</taxon>
        <taxon>Poales</taxon>
        <taxon>Poaceae</taxon>
        <taxon>PACMAD clade</taxon>
        <taxon>Arundinoideae</taxon>
        <taxon>Arundineae</taxon>
        <taxon>Arundo</taxon>
    </lineage>
</organism>
<dbReference type="EMBL" id="GBRH01198099">
    <property type="protein sequence ID" value="JAD99796.1"/>
    <property type="molecule type" value="Transcribed_RNA"/>
</dbReference>
<protein>
    <submittedName>
        <fullName evidence="1">Uncharacterized protein</fullName>
    </submittedName>
</protein>
<dbReference type="AlphaFoldDB" id="A0A0A9EI82"/>
<reference evidence="1" key="2">
    <citation type="journal article" date="2015" name="Data Brief">
        <title>Shoot transcriptome of the giant reed, Arundo donax.</title>
        <authorList>
            <person name="Barrero R.A."/>
            <person name="Guerrero F.D."/>
            <person name="Moolhuijzen P."/>
            <person name="Goolsby J.A."/>
            <person name="Tidwell J."/>
            <person name="Bellgard S.E."/>
            <person name="Bellgard M.I."/>
        </authorList>
    </citation>
    <scope>NUCLEOTIDE SEQUENCE</scope>
    <source>
        <tissue evidence="1">Shoot tissue taken approximately 20 cm above the soil surface</tissue>
    </source>
</reference>